<dbReference type="EMBL" id="MN988539">
    <property type="protein sequence ID" value="QIG74616.1"/>
    <property type="molecule type" value="Genomic_DNA"/>
</dbReference>
<proteinExistence type="predicted"/>
<sequence length="82" mass="8513">MIPSAYIAAPFAKHSHTSERTFPMEAIKTAILSRLRQPSTYAGLAAIVAGLGISHATEISQTVIAVGAAVAGLLAIWLPEGK</sequence>
<keyword evidence="2" id="KW-1185">Reference proteome</keyword>
<evidence type="ECO:0000313" key="2">
    <source>
        <dbReference type="Proteomes" id="UP000623593"/>
    </source>
</evidence>
<gene>
    <name evidence="1" type="ORF">EVC11_034</name>
</gene>
<protein>
    <submittedName>
        <fullName evidence="1">Uncharacterized protein</fullName>
    </submittedName>
</protein>
<dbReference type="Proteomes" id="UP000623593">
    <property type="component" value="Segment"/>
</dbReference>
<organism evidence="1 2">
    <name type="scientific">Rhizobium phage RHph_I20</name>
    <dbReference type="NCBI Taxonomy" id="2509730"/>
    <lineage>
        <taxon>Viruses</taxon>
        <taxon>Duplodnaviria</taxon>
        <taxon>Heunggongvirae</taxon>
        <taxon>Uroviricota</taxon>
        <taxon>Caudoviricetes</taxon>
        <taxon>Autographivirales</taxon>
        <taxon>Autographivirales incertae sedis</taxon>
        <taxon>Morelosvirus</taxon>
        <taxon>Morelosvirus RHphI20</taxon>
    </lineage>
</organism>
<evidence type="ECO:0000313" key="1">
    <source>
        <dbReference type="EMBL" id="QIG74616.1"/>
    </source>
</evidence>
<name>A0A7S5UZM5_9CAUD</name>
<reference evidence="1" key="1">
    <citation type="submission" date="2020-01" db="EMBL/GenBank/DDBJ databases">
        <title>Patterns of diversity and host range of bacteriophage communities associated with bean-nodulatin bacteria.</title>
        <authorList>
            <person name="Vann Cauwenberghe J."/>
            <person name="Santamaria R.I."/>
            <person name="Bustos P."/>
            <person name="Juarez S."/>
            <person name="Gonzalez V."/>
        </authorList>
    </citation>
    <scope>NUCLEOTIDE SEQUENCE</scope>
</reference>
<accession>A0A7S5UZM5</accession>